<organism evidence="2 3">
    <name type="scientific">Archangium gephyra</name>
    <dbReference type="NCBI Taxonomy" id="48"/>
    <lineage>
        <taxon>Bacteria</taxon>
        <taxon>Pseudomonadati</taxon>
        <taxon>Myxococcota</taxon>
        <taxon>Myxococcia</taxon>
        <taxon>Myxococcales</taxon>
        <taxon>Cystobacterineae</taxon>
        <taxon>Archangiaceae</taxon>
        <taxon>Archangium</taxon>
    </lineage>
</organism>
<dbReference type="AlphaFoldDB" id="A0A2W5SPD7"/>
<reference evidence="2 3" key="1">
    <citation type="submission" date="2017-08" db="EMBL/GenBank/DDBJ databases">
        <title>Infants hospitalized years apart are colonized by the same room-sourced microbial strains.</title>
        <authorList>
            <person name="Brooks B."/>
            <person name="Olm M.R."/>
            <person name="Firek B.A."/>
            <person name="Baker R."/>
            <person name="Thomas B.C."/>
            <person name="Morowitz M.J."/>
            <person name="Banfield J.F."/>
        </authorList>
    </citation>
    <scope>NUCLEOTIDE SEQUENCE [LARGE SCALE GENOMIC DNA]</scope>
    <source>
        <strain evidence="2">S2_003_000_R2_14</strain>
    </source>
</reference>
<protein>
    <recommendedName>
        <fullName evidence="1">DUF7793 domain-containing protein</fullName>
    </recommendedName>
</protein>
<dbReference type="EMBL" id="QFQP01000049">
    <property type="protein sequence ID" value="PZR05009.1"/>
    <property type="molecule type" value="Genomic_DNA"/>
</dbReference>
<comment type="caution">
    <text evidence="2">The sequence shown here is derived from an EMBL/GenBank/DDBJ whole genome shotgun (WGS) entry which is preliminary data.</text>
</comment>
<feature type="domain" description="DUF7793" evidence="1">
    <location>
        <begin position="62"/>
        <end position="134"/>
    </location>
</feature>
<dbReference type="Proteomes" id="UP000249061">
    <property type="component" value="Unassembled WGS sequence"/>
</dbReference>
<dbReference type="InterPro" id="IPR056695">
    <property type="entry name" value="DUF7793"/>
</dbReference>
<dbReference type="Gene3D" id="3.40.970.30">
    <property type="entry name" value="yp_829618.1 like domains"/>
    <property type="match status" value="1"/>
</dbReference>
<evidence type="ECO:0000313" key="2">
    <source>
        <dbReference type="EMBL" id="PZR05009.1"/>
    </source>
</evidence>
<dbReference type="Pfam" id="PF25056">
    <property type="entry name" value="DUF7793"/>
    <property type="match status" value="1"/>
</dbReference>
<sequence>MTPDPSKWKHIGTSSNAKFYEADEDVLVVMPDEGSTDTATSADESIRIQVEYLREHNRRAGTVVMMDGLAGQDVGARAVYRDKPDPSHQVCFALVGGTTFGRTAGSIFTSLAPPRCPTRLFTDFDEAVAWVKTMVRAR</sequence>
<proteinExistence type="predicted"/>
<gene>
    <name evidence="2" type="ORF">DI536_33160</name>
</gene>
<accession>A0A2W5SPD7</accession>
<evidence type="ECO:0000259" key="1">
    <source>
        <dbReference type="Pfam" id="PF25056"/>
    </source>
</evidence>
<evidence type="ECO:0000313" key="3">
    <source>
        <dbReference type="Proteomes" id="UP000249061"/>
    </source>
</evidence>
<name>A0A2W5SPD7_9BACT</name>